<comment type="caution">
    <text evidence="1">The sequence shown here is derived from an EMBL/GenBank/DDBJ whole genome shotgun (WGS) entry which is preliminary data.</text>
</comment>
<sequence length="294" mass="33009">MPLSKSVEASKAKARRSLPRNAKSKVELPREAAESQDEDAPDVLQHHHHHAHDTQHHHHAHDTHHHHHDDDDTKEYNIEDDSNIHSAVEEIQLDCVDSDSDSDYSDGDIDPFDIADDEEVDVEEDAVAEEDQGGSSKRKRSGTRSNAAKRVEIQETATAAELLDNINEAYPVADLEEDLIRFQANMRALISKLCKQAKAGTDAEKTAWFKMLRAQLAGSLSDYWENVDGAECNMDSSRQWGSLTMLRDELQIRSMVWLTLSVIRSWVIQHQDAIGSEFPSKNQHGDDGAFEDAA</sequence>
<protein>
    <submittedName>
        <fullName evidence="1">Uncharacterized protein</fullName>
    </submittedName>
</protein>
<dbReference type="Proteomes" id="UP001497680">
    <property type="component" value="Unassembled WGS sequence"/>
</dbReference>
<gene>
    <name evidence="1" type="ORF">F4821DRAFT_257345</name>
</gene>
<evidence type="ECO:0000313" key="2">
    <source>
        <dbReference type="Proteomes" id="UP001497680"/>
    </source>
</evidence>
<name>A0ACC0D8X1_9PEZI</name>
<proteinExistence type="predicted"/>
<accession>A0ACC0D8X1</accession>
<organism evidence="1 2">
    <name type="scientific">Hypoxylon rubiginosum</name>
    <dbReference type="NCBI Taxonomy" id="110542"/>
    <lineage>
        <taxon>Eukaryota</taxon>
        <taxon>Fungi</taxon>
        <taxon>Dikarya</taxon>
        <taxon>Ascomycota</taxon>
        <taxon>Pezizomycotina</taxon>
        <taxon>Sordariomycetes</taxon>
        <taxon>Xylariomycetidae</taxon>
        <taxon>Xylariales</taxon>
        <taxon>Hypoxylaceae</taxon>
        <taxon>Hypoxylon</taxon>
    </lineage>
</organism>
<reference evidence="1 2" key="1">
    <citation type="journal article" date="2022" name="New Phytol.">
        <title>Ecological generalism drives hyperdiversity of secondary metabolite gene clusters in xylarialean endophytes.</title>
        <authorList>
            <person name="Franco M.E.E."/>
            <person name="Wisecaver J.H."/>
            <person name="Arnold A.E."/>
            <person name="Ju Y.M."/>
            <person name="Slot J.C."/>
            <person name="Ahrendt S."/>
            <person name="Moore L.P."/>
            <person name="Eastman K.E."/>
            <person name="Scott K."/>
            <person name="Konkel Z."/>
            <person name="Mondo S.J."/>
            <person name="Kuo A."/>
            <person name="Hayes R.D."/>
            <person name="Haridas S."/>
            <person name="Andreopoulos B."/>
            <person name="Riley R."/>
            <person name="LaButti K."/>
            <person name="Pangilinan J."/>
            <person name="Lipzen A."/>
            <person name="Amirebrahimi M."/>
            <person name="Yan J."/>
            <person name="Adam C."/>
            <person name="Keymanesh K."/>
            <person name="Ng V."/>
            <person name="Louie K."/>
            <person name="Northen T."/>
            <person name="Drula E."/>
            <person name="Henrissat B."/>
            <person name="Hsieh H.M."/>
            <person name="Youens-Clark K."/>
            <person name="Lutzoni F."/>
            <person name="Miadlikowska J."/>
            <person name="Eastwood D.C."/>
            <person name="Hamelin R.C."/>
            <person name="Grigoriev I.V."/>
            <person name="U'Ren J.M."/>
        </authorList>
    </citation>
    <scope>NUCLEOTIDE SEQUENCE [LARGE SCALE GENOMIC DNA]</scope>
    <source>
        <strain evidence="1 2">ER1909</strain>
    </source>
</reference>
<keyword evidence="2" id="KW-1185">Reference proteome</keyword>
<evidence type="ECO:0000313" key="1">
    <source>
        <dbReference type="EMBL" id="KAI6089194.1"/>
    </source>
</evidence>
<dbReference type="EMBL" id="MU394297">
    <property type="protein sequence ID" value="KAI6089194.1"/>
    <property type="molecule type" value="Genomic_DNA"/>
</dbReference>